<sequence length="175" mass="19720">MPELTPPVSEQDHREGPDSAPVTLVEYGDFECPYCAQAHEIVKELHKQLGDRLRIVFRNFPLVDIHPYAQLAAEAAEAAGAQGQYWEMHDTLYDHQEDLNAASLTQYAEDLSLDVERFTRELSEHTYATRVRDDFDGGLASGVPGTPTFFINGLHHKGPLDFETLLKAILRAERK</sequence>
<dbReference type="SUPFAM" id="SSF52833">
    <property type="entry name" value="Thioredoxin-like"/>
    <property type="match status" value="1"/>
</dbReference>
<accession>A0A402CX00</accession>
<dbReference type="FunCoup" id="A0A402CX00">
    <property type="interactions" value="4"/>
</dbReference>
<dbReference type="Pfam" id="PF13462">
    <property type="entry name" value="Thioredoxin_4"/>
    <property type="match status" value="1"/>
</dbReference>
<dbReference type="AlphaFoldDB" id="A0A402CX00"/>
<dbReference type="EMBL" id="AP025739">
    <property type="protein sequence ID" value="BDI34292.1"/>
    <property type="molecule type" value="Genomic_DNA"/>
</dbReference>
<comment type="similarity">
    <text evidence="1">Belongs to the thioredoxin family. DsbA subfamily.</text>
</comment>
<dbReference type="KEGG" id="ccot:CCAX7_63430"/>
<keyword evidence="3" id="KW-1185">Reference proteome</keyword>
<dbReference type="InterPro" id="IPR036249">
    <property type="entry name" value="Thioredoxin-like_sf"/>
</dbReference>
<dbReference type="PANTHER" id="PTHR13887">
    <property type="entry name" value="GLUTATHIONE S-TRANSFERASE KAPPA"/>
    <property type="match status" value="1"/>
</dbReference>
<dbReference type="PROSITE" id="PS51352">
    <property type="entry name" value="THIOREDOXIN_2"/>
    <property type="match status" value="1"/>
</dbReference>
<evidence type="ECO:0000313" key="2">
    <source>
        <dbReference type="EMBL" id="BDI34292.1"/>
    </source>
</evidence>
<dbReference type="Proteomes" id="UP000287394">
    <property type="component" value="Chromosome"/>
</dbReference>
<protein>
    <submittedName>
        <fullName evidence="2">Uncharacterized protein</fullName>
    </submittedName>
</protein>
<reference evidence="2 3" key="1">
    <citation type="journal article" date="2019" name="Int. J. Syst. Evol. Microbiol.">
        <title>Capsulimonas corticalis gen. nov., sp. nov., an aerobic capsulated bacterium, of a novel bacterial order, Capsulimonadales ord. nov., of the class Armatimonadia of the phylum Armatimonadetes.</title>
        <authorList>
            <person name="Li J."/>
            <person name="Kudo C."/>
            <person name="Tonouchi A."/>
        </authorList>
    </citation>
    <scope>NUCLEOTIDE SEQUENCE [LARGE SCALE GENOMIC DNA]</scope>
    <source>
        <strain evidence="2 3">AX-7</strain>
    </source>
</reference>
<organism evidence="2 3">
    <name type="scientific">Capsulimonas corticalis</name>
    <dbReference type="NCBI Taxonomy" id="2219043"/>
    <lineage>
        <taxon>Bacteria</taxon>
        <taxon>Bacillati</taxon>
        <taxon>Armatimonadota</taxon>
        <taxon>Armatimonadia</taxon>
        <taxon>Capsulimonadales</taxon>
        <taxon>Capsulimonadaceae</taxon>
        <taxon>Capsulimonas</taxon>
    </lineage>
</organism>
<dbReference type="Gene3D" id="3.40.30.10">
    <property type="entry name" value="Glutaredoxin"/>
    <property type="match status" value="1"/>
</dbReference>
<proteinExistence type="inferred from homology"/>
<evidence type="ECO:0000313" key="3">
    <source>
        <dbReference type="Proteomes" id="UP000287394"/>
    </source>
</evidence>
<evidence type="ECO:0000256" key="1">
    <source>
        <dbReference type="ARBA" id="ARBA00005791"/>
    </source>
</evidence>
<gene>
    <name evidence="2" type="ORF">CCAX7_63430</name>
</gene>
<dbReference type="InterPro" id="IPR012336">
    <property type="entry name" value="Thioredoxin-like_fold"/>
</dbReference>
<dbReference type="PANTHER" id="PTHR13887:SF55">
    <property type="entry name" value="SLR0313 PROTEIN"/>
    <property type="match status" value="1"/>
</dbReference>
<dbReference type="InterPro" id="IPR013766">
    <property type="entry name" value="Thioredoxin_domain"/>
</dbReference>
<name>A0A402CX00_9BACT</name>